<dbReference type="EMBL" id="JAHRIQ010096421">
    <property type="protein sequence ID" value="MEQ2253035.1"/>
    <property type="molecule type" value="Genomic_DNA"/>
</dbReference>
<reference evidence="1 2" key="1">
    <citation type="submission" date="2021-06" db="EMBL/GenBank/DDBJ databases">
        <authorList>
            <person name="Palmer J.M."/>
        </authorList>
    </citation>
    <scope>NUCLEOTIDE SEQUENCE [LARGE SCALE GENOMIC DNA]</scope>
    <source>
        <strain evidence="2">if_2019</strain>
        <tissue evidence="1">Muscle</tissue>
    </source>
</reference>
<proteinExistence type="predicted"/>
<comment type="caution">
    <text evidence="1">The sequence shown here is derived from an EMBL/GenBank/DDBJ whole genome shotgun (WGS) entry which is preliminary data.</text>
</comment>
<dbReference type="Proteomes" id="UP001482620">
    <property type="component" value="Unassembled WGS sequence"/>
</dbReference>
<evidence type="ECO:0000313" key="1">
    <source>
        <dbReference type="EMBL" id="MEQ2253035.1"/>
    </source>
</evidence>
<gene>
    <name evidence="1" type="ORF">ILYODFUR_027914</name>
</gene>
<accession>A0ABV0V6P7</accession>
<keyword evidence="2" id="KW-1185">Reference proteome</keyword>
<protein>
    <submittedName>
        <fullName evidence="1">Uncharacterized protein</fullName>
    </submittedName>
</protein>
<evidence type="ECO:0000313" key="2">
    <source>
        <dbReference type="Proteomes" id="UP001482620"/>
    </source>
</evidence>
<sequence>MLTRCSSKNQVCELQRRCDLTPFLHLNGRCRDVCSPGPIIFSPGERGLQFLFSCVPPEMFRIFSLMGFSSEHGLMGWRWK</sequence>
<name>A0ABV0V6P7_9TELE</name>
<organism evidence="1 2">
    <name type="scientific">Ilyodon furcidens</name>
    <name type="common">goldbreast splitfin</name>
    <dbReference type="NCBI Taxonomy" id="33524"/>
    <lineage>
        <taxon>Eukaryota</taxon>
        <taxon>Metazoa</taxon>
        <taxon>Chordata</taxon>
        <taxon>Craniata</taxon>
        <taxon>Vertebrata</taxon>
        <taxon>Euteleostomi</taxon>
        <taxon>Actinopterygii</taxon>
        <taxon>Neopterygii</taxon>
        <taxon>Teleostei</taxon>
        <taxon>Neoteleostei</taxon>
        <taxon>Acanthomorphata</taxon>
        <taxon>Ovalentaria</taxon>
        <taxon>Atherinomorphae</taxon>
        <taxon>Cyprinodontiformes</taxon>
        <taxon>Goodeidae</taxon>
        <taxon>Ilyodon</taxon>
    </lineage>
</organism>